<evidence type="ECO:0000256" key="1">
    <source>
        <dbReference type="ARBA" id="ARBA00005125"/>
    </source>
</evidence>
<name>A0ABX0Q358_9GAMM</name>
<protein>
    <submittedName>
        <fullName evidence="4">NAD(P)-dependent oxidoreductase</fullName>
    </submittedName>
</protein>
<evidence type="ECO:0000313" key="4">
    <source>
        <dbReference type="EMBL" id="NID04172.1"/>
    </source>
</evidence>
<dbReference type="Proteomes" id="UP001429601">
    <property type="component" value="Unassembled WGS sequence"/>
</dbReference>
<dbReference type="Gene3D" id="3.40.50.720">
    <property type="entry name" value="NAD(P)-binding Rossmann-like Domain"/>
    <property type="match status" value="1"/>
</dbReference>
<dbReference type="PANTHER" id="PTHR43000">
    <property type="entry name" value="DTDP-D-GLUCOSE 4,6-DEHYDRATASE-RELATED"/>
    <property type="match status" value="1"/>
</dbReference>
<evidence type="ECO:0000259" key="3">
    <source>
        <dbReference type="Pfam" id="PF01370"/>
    </source>
</evidence>
<proteinExistence type="inferred from homology"/>
<comment type="caution">
    <text evidence="4">The sequence shown here is derived from an EMBL/GenBank/DDBJ whole genome shotgun (WGS) entry which is preliminary data.</text>
</comment>
<sequence>MTRILLTGGSGFIGSRFLSHLAAANIDVVSIGRGARSNSCATTTDHRVVSRLTADEVKQAVGETPIDAVVHLAAAGVNPWDRDVGNLRMINGLLPSELVELAHAWGARGFIMSGSNSEYARFDGDRIEESAPLEATKLYGATKAAGGLMALATGTALGLPSANLRLFNVYGPGEAPHRLLPSLSKALLRGEDAPLSQGQQVRDFIHVDDACSALMASLSGVMNGTLPTGHYNVCTGEGTSVRNFALAVADALNAAPSLLRFGMIPMRPDDQARVVGDPSAFKSHTGWRPRLSLAEGIAETLSAPHRAEHAGPP</sequence>
<dbReference type="InterPro" id="IPR036291">
    <property type="entry name" value="NAD(P)-bd_dom_sf"/>
</dbReference>
<accession>A0ABX0Q358</accession>
<comment type="pathway">
    <text evidence="1">Bacterial outer membrane biogenesis; LPS O-antigen biosynthesis.</text>
</comment>
<gene>
    <name evidence="4" type="ORF">HBF26_04700</name>
</gene>
<comment type="similarity">
    <text evidence="2">Belongs to the NAD(P)-dependent epimerase/dehydratase family.</text>
</comment>
<dbReference type="SUPFAM" id="SSF51735">
    <property type="entry name" value="NAD(P)-binding Rossmann-fold domains"/>
    <property type="match status" value="1"/>
</dbReference>
<evidence type="ECO:0000313" key="5">
    <source>
        <dbReference type="Proteomes" id="UP001429601"/>
    </source>
</evidence>
<evidence type="ECO:0000256" key="2">
    <source>
        <dbReference type="ARBA" id="ARBA00007637"/>
    </source>
</evidence>
<dbReference type="InterPro" id="IPR001509">
    <property type="entry name" value="Epimerase_deHydtase"/>
</dbReference>
<keyword evidence="5" id="KW-1185">Reference proteome</keyword>
<dbReference type="EMBL" id="JAAQQR010000002">
    <property type="protein sequence ID" value="NID04172.1"/>
    <property type="molecule type" value="Genomic_DNA"/>
</dbReference>
<dbReference type="Gene3D" id="3.90.25.10">
    <property type="entry name" value="UDP-galactose 4-epimerase, domain 1"/>
    <property type="match status" value="1"/>
</dbReference>
<organism evidence="4 5">
    <name type="scientific">Luteibacter jiangsuensis</name>
    <dbReference type="NCBI Taxonomy" id="637577"/>
    <lineage>
        <taxon>Bacteria</taxon>
        <taxon>Pseudomonadati</taxon>
        <taxon>Pseudomonadota</taxon>
        <taxon>Gammaproteobacteria</taxon>
        <taxon>Lysobacterales</taxon>
        <taxon>Rhodanobacteraceae</taxon>
        <taxon>Luteibacter</taxon>
    </lineage>
</organism>
<feature type="domain" description="NAD-dependent epimerase/dehydratase" evidence="3">
    <location>
        <begin position="4"/>
        <end position="234"/>
    </location>
</feature>
<reference evidence="4 5" key="1">
    <citation type="journal article" date="2011" name="Curr. Microbiol.">
        <title>Luteibacter jiangsuensis sp. nov.: a methamidophos-degrading bacterium isolated from a methamidophos-manufacturing factory.</title>
        <authorList>
            <person name="Wang L."/>
            <person name="Wang G.L."/>
            <person name="Li S.P."/>
            <person name="Jiang J.D."/>
        </authorList>
    </citation>
    <scope>NUCLEOTIDE SEQUENCE [LARGE SCALE GENOMIC DNA]</scope>
    <source>
        <strain evidence="4 5">CGMCC 1.10133</strain>
    </source>
</reference>
<dbReference type="Pfam" id="PF01370">
    <property type="entry name" value="Epimerase"/>
    <property type="match status" value="1"/>
</dbReference>
<dbReference type="RefSeq" id="WP_167123595.1">
    <property type="nucleotide sequence ID" value="NZ_JAAQQR010000002.1"/>
</dbReference>